<dbReference type="Proteomes" id="UP000283817">
    <property type="component" value="Unassembled WGS sequence"/>
</dbReference>
<dbReference type="AlphaFoldDB" id="A0A444HHG3"/>
<organism evidence="1 2">
    <name type="scientific">Rhizobium leguminosarum</name>
    <dbReference type="NCBI Taxonomy" id="384"/>
    <lineage>
        <taxon>Bacteria</taxon>
        <taxon>Pseudomonadati</taxon>
        <taxon>Pseudomonadota</taxon>
        <taxon>Alphaproteobacteria</taxon>
        <taxon>Hyphomicrobiales</taxon>
        <taxon>Rhizobiaceae</taxon>
        <taxon>Rhizobium/Agrobacterium group</taxon>
        <taxon>Rhizobium</taxon>
    </lineage>
</organism>
<evidence type="ECO:0000313" key="1">
    <source>
        <dbReference type="EMBL" id="RWX20758.1"/>
    </source>
</evidence>
<dbReference type="EMBL" id="SBHX01000151">
    <property type="protein sequence ID" value="RWX20758.1"/>
    <property type="molecule type" value="Genomic_DNA"/>
</dbReference>
<evidence type="ECO:0000313" key="2">
    <source>
        <dbReference type="Proteomes" id="UP000283817"/>
    </source>
</evidence>
<proteinExistence type="predicted"/>
<sequence length="108" mass="12276">MPWSRDSLKDERFPQYAGAFRLPHSPPLAVACAILDPDPPPRRRASSFSNIKEMTMIEQHIEELRAELNACIEPGERCQIETELEIAQTELIVMLAEQDDSIEAEPPF</sequence>
<reference evidence="1 2" key="1">
    <citation type="submission" date="2019-01" db="EMBL/GenBank/DDBJ databases">
        <title>RHIZO-ID as a novel technology for direct rhizobia identification.</title>
        <authorList>
            <person name="De Meyer S.E."/>
        </authorList>
    </citation>
    <scope>NUCLEOTIDE SEQUENCE [LARGE SCALE GENOMIC DNA]</scope>
    <source>
        <strain evidence="1 2">WSM448</strain>
    </source>
</reference>
<dbReference type="PROSITE" id="PS51257">
    <property type="entry name" value="PROKAR_LIPOPROTEIN"/>
    <property type="match status" value="1"/>
</dbReference>
<protein>
    <submittedName>
        <fullName evidence="1">Uncharacterized protein</fullName>
    </submittedName>
</protein>
<accession>A0A444HHG3</accession>
<gene>
    <name evidence="1" type="ORF">EHI47_38680</name>
</gene>
<comment type="caution">
    <text evidence="1">The sequence shown here is derived from an EMBL/GenBank/DDBJ whole genome shotgun (WGS) entry which is preliminary data.</text>
</comment>
<name>A0A444HHG3_RHILE</name>